<dbReference type="EMBL" id="AOIN01000099">
    <property type="protein sequence ID" value="ELY93268.1"/>
    <property type="molecule type" value="Genomic_DNA"/>
</dbReference>
<comment type="caution">
    <text evidence="2">The sequence shown here is derived from an EMBL/GenBank/DDBJ whole genome shotgun (WGS) entry which is preliminary data.</text>
</comment>
<feature type="compositionally biased region" description="Gly residues" evidence="1">
    <location>
        <begin position="24"/>
        <end position="33"/>
    </location>
</feature>
<organism evidence="2 3">
    <name type="scientific">Natrialba chahannaoensis JCM 10990</name>
    <dbReference type="NCBI Taxonomy" id="1227492"/>
    <lineage>
        <taxon>Archaea</taxon>
        <taxon>Methanobacteriati</taxon>
        <taxon>Methanobacteriota</taxon>
        <taxon>Stenosarchaea group</taxon>
        <taxon>Halobacteria</taxon>
        <taxon>Halobacteriales</taxon>
        <taxon>Natrialbaceae</taxon>
        <taxon>Natrialba</taxon>
    </lineage>
</organism>
<dbReference type="AlphaFoldDB" id="M0A7F2"/>
<feature type="region of interest" description="Disordered" evidence="1">
    <location>
        <begin position="16"/>
        <end position="67"/>
    </location>
</feature>
<evidence type="ECO:0000313" key="2">
    <source>
        <dbReference type="EMBL" id="ELY93268.1"/>
    </source>
</evidence>
<protein>
    <submittedName>
        <fullName evidence="2">Uncharacterized protein</fullName>
    </submittedName>
</protein>
<evidence type="ECO:0000313" key="3">
    <source>
        <dbReference type="Proteomes" id="UP000011693"/>
    </source>
</evidence>
<keyword evidence="3" id="KW-1185">Reference proteome</keyword>
<evidence type="ECO:0000256" key="1">
    <source>
        <dbReference type="SAM" id="MobiDB-lite"/>
    </source>
</evidence>
<reference evidence="2 3" key="1">
    <citation type="journal article" date="2014" name="PLoS Genet.">
        <title>Phylogenetically driven sequencing of extremely halophilic archaea reveals strategies for static and dynamic osmo-response.</title>
        <authorList>
            <person name="Becker E.A."/>
            <person name="Seitzer P.M."/>
            <person name="Tritt A."/>
            <person name="Larsen D."/>
            <person name="Krusor M."/>
            <person name="Yao A.I."/>
            <person name="Wu D."/>
            <person name="Madern D."/>
            <person name="Eisen J.A."/>
            <person name="Darling A.E."/>
            <person name="Facciotti M.T."/>
        </authorList>
    </citation>
    <scope>NUCLEOTIDE SEQUENCE [LARGE SCALE GENOMIC DNA]</scope>
    <source>
        <strain evidence="2 3">JCM 10990</strain>
    </source>
</reference>
<proteinExistence type="predicted"/>
<dbReference type="Proteomes" id="UP000011693">
    <property type="component" value="Unassembled WGS sequence"/>
</dbReference>
<dbReference type="PATRIC" id="fig|1227492.4.peg.3964"/>
<name>M0A7F2_9EURY</name>
<sequence length="326" mass="35435">MIHSGLATTVLVAGCLDDVSSGGPSDGGDGTGSDEGSEAQSTDDGEETDGEGQADAEADDSDSDDGPVSVVYAFLNAAVEEDLDRMSELSHSQNPLDPAAWVEDGWEFRGGGDEEEIEEIEIAVINDDPTVTDIFELEGAAFWFEEDALAETLEDADMALVEITADDPTEDDMLWLLATENGDWRYLFAAPVDDTPDDPEEAFEEPIEDEDDDVVVEIDWEYDSPTSDIQQAAVTLTEERGIDVNRIEIKSTIEGASTGAYDRDDDEFTASWDTGATLYIPYDTDGDQIVVTAINEAENESTVVHREHYEPEGGIIEAVQARVRIR</sequence>
<accession>M0A7F2</accession>
<dbReference type="STRING" id="1227492.C482_19901"/>
<feature type="compositionally biased region" description="Acidic residues" evidence="1">
    <location>
        <begin position="35"/>
        <end position="65"/>
    </location>
</feature>
<gene>
    <name evidence="2" type="ORF">C482_19901</name>
</gene>